<organism evidence="1 2">
    <name type="scientific">Terrimonas rubra</name>
    <dbReference type="NCBI Taxonomy" id="1035890"/>
    <lineage>
        <taxon>Bacteria</taxon>
        <taxon>Pseudomonadati</taxon>
        <taxon>Bacteroidota</taxon>
        <taxon>Chitinophagia</taxon>
        <taxon>Chitinophagales</taxon>
        <taxon>Chitinophagaceae</taxon>
        <taxon>Terrimonas</taxon>
    </lineage>
</organism>
<dbReference type="EMBL" id="JBHUOZ010000001">
    <property type="protein sequence ID" value="MFD2919217.1"/>
    <property type="molecule type" value="Genomic_DNA"/>
</dbReference>
<reference evidence="2" key="1">
    <citation type="journal article" date="2019" name="Int. J. Syst. Evol. Microbiol.">
        <title>The Global Catalogue of Microorganisms (GCM) 10K type strain sequencing project: providing services to taxonomists for standard genome sequencing and annotation.</title>
        <authorList>
            <consortium name="The Broad Institute Genomics Platform"/>
            <consortium name="The Broad Institute Genome Sequencing Center for Infectious Disease"/>
            <person name="Wu L."/>
            <person name="Ma J."/>
        </authorList>
    </citation>
    <scope>NUCLEOTIDE SEQUENCE [LARGE SCALE GENOMIC DNA]</scope>
    <source>
        <strain evidence="2">KCTC 23299</strain>
    </source>
</reference>
<evidence type="ECO:0008006" key="3">
    <source>
        <dbReference type="Google" id="ProtNLM"/>
    </source>
</evidence>
<sequence>MEKQIFEEIALDEVTKESIKQLPRQDKEILYSYLFEGKITPEEFLFLCKKKIEGHIGG</sequence>
<protein>
    <recommendedName>
        <fullName evidence="3">Antitoxin VbhA domain-containing protein</fullName>
    </recommendedName>
</protein>
<comment type="caution">
    <text evidence="1">The sequence shown here is derived from an EMBL/GenBank/DDBJ whole genome shotgun (WGS) entry which is preliminary data.</text>
</comment>
<gene>
    <name evidence="1" type="ORF">ACFS6H_05785</name>
</gene>
<keyword evidence="2" id="KW-1185">Reference proteome</keyword>
<accession>A0ABW6A537</accession>
<dbReference type="Proteomes" id="UP001597511">
    <property type="component" value="Unassembled WGS sequence"/>
</dbReference>
<name>A0ABW6A537_9BACT</name>
<dbReference type="RefSeq" id="WP_386096190.1">
    <property type="nucleotide sequence ID" value="NZ_JBHUOZ010000001.1"/>
</dbReference>
<evidence type="ECO:0000313" key="1">
    <source>
        <dbReference type="EMBL" id="MFD2919217.1"/>
    </source>
</evidence>
<proteinExistence type="predicted"/>
<evidence type="ECO:0000313" key="2">
    <source>
        <dbReference type="Proteomes" id="UP001597511"/>
    </source>
</evidence>